<accession>A0A1F5YI49</accession>
<dbReference type="GO" id="GO:0050566">
    <property type="term" value="F:asparaginyl-tRNA synthase (glutamine-hydrolyzing) activity"/>
    <property type="evidence" value="ECO:0007669"/>
    <property type="project" value="RHEA"/>
</dbReference>
<name>A0A1F5YI49_9BACT</name>
<dbReference type="HAMAP" id="MF_00122">
    <property type="entry name" value="GatC"/>
    <property type="match status" value="1"/>
</dbReference>
<dbReference type="EC" id="6.3.5.-" evidence="1"/>
<dbReference type="GO" id="GO:0006412">
    <property type="term" value="P:translation"/>
    <property type="evidence" value="ECO:0007669"/>
    <property type="project" value="UniProtKB-UniRule"/>
</dbReference>
<keyword evidence="1" id="KW-0436">Ligase</keyword>
<dbReference type="PANTHER" id="PTHR15004">
    <property type="entry name" value="GLUTAMYL-TRNA(GLN) AMIDOTRANSFERASE SUBUNIT C, MITOCHONDRIAL"/>
    <property type="match status" value="1"/>
</dbReference>
<dbReference type="NCBIfam" id="TIGR00135">
    <property type="entry name" value="gatC"/>
    <property type="match status" value="1"/>
</dbReference>
<keyword evidence="1" id="KW-0547">Nucleotide-binding</keyword>
<dbReference type="InterPro" id="IPR003837">
    <property type="entry name" value="GatC"/>
</dbReference>
<dbReference type="AlphaFoldDB" id="A0A1F5YI49"/>
<comment type="caution">
    <text evidence="2">The sequence shown here is derived from an EMBL/GenBank/DDBJ whole genome shotgun (WGS) entry which is preliminary data.</text>
</comment>
<dbReference type="InterPro" id="IPR036113">
    <property type="entry name" value="Asp/Glu-ADT_sf_sub_c"/>
</dbReference>
<comment type="catalytic activity">
    <reaction evidence="1">
        <text>L-aspartyl-tRNA(Asn) + L-glutamine + ATP + H2O = L-asparaginyl-tRNA(Asn) + L-glutamate + ADP + phosphate + 2 H(+)</text>
        <dbReference type="Rhea" id="RHEA:14513"/>
        <dbReference type="Rhea" id="RHEA-COMP:9674"/>
        <dbReference type="Rhea" id="RHEA-COMP:9677"/>
        <dbReference type="ChEBI" id="CHEBI:15377"/>
        <dbReference type="ChEBI" id="CHEBI:15378"/>
        <dbReference type="ChEBI" id="CHEBI:29985"/>
        <dbReference type="ChEBI" id="CHEBI:30616"/>
        <dbReference type="ChEBI" id="CHEBI:43474"/>
        <dbReference type="ChEBI" id="CHEBI:58359"/>
        <dbReference type="ChEBI" id="CHEBI:78515"/>
        <dbReference type="ChEBI" id="CHEBI:78516"/>
        <dbReference type="ChEBI" id="CHEBI:456216"/>
    </reaction>
</comment>
<comment type="catalytic activity">
    <reaction evidence="1">
        <text>L-glutamyl-tRNA(Gln) + L-glutamine + ATP + H2O = L-glutaminyl-tRNA(Gln) + L-glutamate + ADP + phosphate + H(+)</text>
        <dbReference type="Rhea" id="RHEA:17521"/>
        <dbReference type="Rhea" id="RHEA-COMP:9681"/>
        <dbReference type="Rhea" id="RHEA-COMP:9684"/>
        <dbReference type="ChEBI" id="CHEBI:15377"/>
        <dbReference type="ChEBI" id="CHEBI:15378"/>
        <dbReference type="ChEBI" id="CHEBI:29985"/>
        <dbReference type="ChEBI" id="CHEBI:30616"/>
        <dbReference type="ChEBI" id="CHEBI:43474"/>
        <dbReference type="ChEBI" id="CHEBI:58359"/>
        <dbReference type="ChEBI" id="CHEBI:78520"/>
        <dbReference type="ChEBI" id="CHEBI:78521"/>
        <dbReference type="ChEBI" id="CHEBI:456216"/>
    </reaction>
</comment>
<organism evidence="2 3">
    <name type="scientific">Candidatus Gottesmanbacteria bacterium RBG_13_37_7</name>
    <dbReference type="NCBI Taxonomy" id="1798369"/>
    <lineage>
        <taxon>Bacteria</taxon>
        <taxon>Candidatus Gottesmaniibacteriota</taxon>
    </lineage>
</organism>
<gene>
    <name evidence="1" type="primary">gatC</name>
    <name evidence="2" type="ORF">A2Y99_00530</name>
</gene>
<dbReference type="Proteomes" id="UP000178230">
    <property type="component" value="Unassembled WGS sequence"/>
</dbReference>
<reference evidence="2 3" key="1">
    <citation type="journal article" date="2016" name="Nat. Commun.">
        <title>Thousands of microbial genomes shed light on interconnected biogeochemical processes in an aquifer system.</title>
        <authorList>
            <person name="Anantharaman K."/>
            <person name="Brown C.T."/>
            <person name="Hug L.A."/>
            <person name="Sharon I."/>
            <person name="Castelle C.J."/>
            <person name="Probst A.J."/>
            <person name="Thomas B.C."/>
            <person name="Singh A."/>
            <person name="Wilkins M.J."/>
            <person name="Karaoz U."/>
            <person name="Brodie E.L."/>
            <person name="Williams K.H."/>
            <person name="Hubbard S.S."/>
            <person name="Banfield J.F."/>
        </authorList>
    </citation>
    <scope>NUCLEOTIDE SEQUENCE [LARGE SCALE GENOMIC DNA]</scope>
</reference>
<dbReference type="EMBL" id="MFIY01000035">
    <property type="protein sequence ID" value="OGF99877.1"/>
    <property type="molecule type" value="Genomic_DNA"/>
</dbReference>
<dbReference type="GO" id="GO:0005524">
    <property type="term" value="F:ATP binding"/>
    <property type="evidence" value="ECO:0007669"/>
    <property type="project" value="UniProtKB-KW"/>
</dbReference>
<dbReference type="GO" id="GO:0070681">
    <property type="term" value="P:glutaminyl-tRNAGln biosynthesis via transamidation"/>
    <property type="evidence" value="ECO:0007669"/>
    <property type="project" value="TreeGrafter"/>
</dbReference>
<comment type="subunit">
    <text evidence="1">Heterotrimer of A, B and C subunits.</text>
</comment>
<comment type="function">
    <text evidence="1">Allows the formation of correctly charged Asn-tRNA(Asn) or Gln-tRNA(Gln) through the transamidation of misacylated Asp-tRNA(Asn) or Glu-tRNA(Gln) in organisms which lack either or both of asparaginyl-tRNA or glutaminyl-tRNA synthetases. The reaction takes place in the presence of glutamine and ATP through an activated phospho-Asp-tRNA(Asn) or phospho-Glu-tRNA(Gln).</text>
</comment>
<evidence type="ECO:0000313" key="2">
    <source>
        <dbReference type="EMBL" id="OGF99877.1"/>
    </source>
</evidence>
<keyword evidence="1" id="KW-0067">ATP-binding</keyword>
<proteinExistence type="inferred from homology"/>
<dbReference type="GO" id="GO:0050567">
    <property type="term" value="F:glutaminyl-tRNA synthase (glutamine-hydrolyzing) activity"/>
    <property type="evidence" value="ECO:0007669"/>
    <property type="project" value="UniProtKB-UniRule"/>
</dbReference>
<dbReference type="GO" id="GO:0006450">
    <property type="term" value="P:regulation of translational fidelity"/>
    <property type="evidence" value="ECO:0007669"/>
    <property type="project" value="InterPro"/>
</dbReference>
<dbReference type="Pfam" id="PF02686">
    <property type="entry name" value="GatC"/>
    <property type="match status" value="1"/>
</dbReference>
<evidence type="ECO:0000256" key="1">
    <source>
        <dbReference type="HAMAP-Rule" id="MF_00122"/>
    </source>
</evidence>
<keyword evidence="1" id="KW-0648">Protein biosynthesis</keyword>
<protein>
    <recommendedName>
        <fullName evidence="1">Aspartyl/glutamyl-tRNA(Asn/Gln) amidotransferase subunit C</fullName>
        <shortName evidence="1">Asp/Glu-ADT subunit C</shortName>
        <ecNumber evidence="1">6.3.5.-</ecNumber>
    </recommendedName>
</protein>
<comment type="similarity">
    <text evidence="1">Belongs to the GatC family.</text>
</comment>
<evidence type="ECO:0000313" key="3">
    <source>
        <dbReference type="Proteomes" id="UP000178230"/>
    </source>
</evidence>
<dbReference type="PANTHER" id="PTHR15004:SF0">
    <property type="entry name" value="GLUTAMYL-TRNA(GLN) AMIDOTRANSFERASE SUBUNIT C, MITOCHONDRIAL"/>
    <property type="match status" value="1"/>
</dbReference>
<dbReference type="Gene3D" id="1.10.20.60">
    <property type="entry name" value="Glu-tRNAGln amidotransferase C subunit, N-terminal domain"/>
    <property type="match status" value="1"/>
</dbReference>
<sequence>MKKVSLSDSEIKHVAELAKLKLTESELKKFQGQLSKIVDYVSKLQQLDTSGITPTSQVTELENIFREDEIIPSIPQKEALSQAKKTYNGYFVTEAVFE</sequence>
<dbReference type="SUPFAM" id="SSF141000">
    <property type="entry name" value="Glu-tRNAGln amidotransferase C subunit"/>
    <property type="match status" value="1"/>
</dbReference>